<evidence type="ECO:0000313" key="2">
    <source>
        <dbReference type="Proteomes" id="UP000037392"/>
    </source>
</evidence>
<dbReference type="Gene3D" id="3.40.1490.10">
    <property type="entry name" value="Bit1"/>
    <property type="match status" value="1"/>
</dbReference>
<evidence type="ECO:0008006" key="3">
    <source>
        <dbReference type="Google" id="ProtNLM"/>
    </source>
</evidence>
<dbReference type="Pfam" id="PF09391">
    <property type="entry name" value="DUF2000"/>
    <property type="match status" value="1"/>
</dbReference>
<organism evidence="1 2">
    <name type="scientific">[Clostridium] citroniae WAL-19142</name>
    <dbReference type="NCBI Taxonomy" id="742734"/>
    <lineage>
        <taxon>Bacteria</taxon>
        <taxon>Bacillati</taxon>
        <taxon>Bacillota</taxon>
        <taxon>Clostridia</taxon>
        <taxon>Lachnospirales</taxon>
        <taxon>Lachnospiraceae</taxon>
        <taxon>Enterocloster</taxon>
    </lineage>
</organism>
<dbReference type="SUPFAM" id="SSF102462">
    <property type="entry name" value="Peptidyl-tRNA hydrolase II"/>
    <property type="match status" value="1"/>
</dbReference>
<name>A0A0J9EY56_9FIRM</name>
<dbReference type="InterPro" id="IPR017021">
    <property type="entry name" value="UCP033763"/>
</dbReference>
<dbReference type="InterPro" id="IPR018988">
    <property type="entry name" value="DUF2000"/>
</dbReference>
<proteinExistence type="predicted"/>
<reference evidence="1 2" key="1">
    <citation type="submission" date="2011-04" db="EMBL/GenBank/DDBJ databases">
        <title>The Genome Sequence of Clostridium citroniae WAL-19142.</title>
        <authorList>
            <consortium name="The Broad Institute Genome Sequencing Platform"/>
            <person name="Earl A."/>
            <person name="Ward D."/>
            <person name="Feldgarden M."/>
            <person name="Gevers D."/>
            <person name="Warren Y.A."/>
            <person name="Tyrrell K.L."/>
            <person name="Citron D.M."/>
            <person name="Goldstein E.J."/>
            <person name="Daigneault M."/>
            <person name="Allen-Vercoe E."/>
            <person name="Young S.K."/>
            <person name="Zeng Q."/>
            <person name="Gargeya S."/>
            <person name="Fitzgerald M."/>
            <person name="Haas B."/>
            <person name="Abouelleil A."/>
            <person name="Alvarado L."/>
            <person name="Arachchi H.M."/>
            <person name="Berlin A."/>
            <person name="Brown A."/>
            <person name="Chapman S.B."/>
            <person name="Chen Z."/>
            <person name="Dunbar C."/>
            <person name="Freedman E."/>
            <person name="Gearin G."/>
            <person name="Gellesch M."/>
            <person name="Goldberg J."/>
            <person name="Griggs A."/>
            <person name="Gujja S."/>
            <person name="Heilman E.R."/>
            <person name="Heiman D."/>
            <person name="Howarth C."/>
            <person name="Larson L."/>
            <person name="Lui A."/>
            <person name="MacDonald P.J."/>
            <person name="Mehta T."/>
            <person name="Montmayeur A."/>
            <person name="Murphy C."/>
            <person name="Neiman D."/>
            <person name="Pearson M."/>
            <person name="Priest M."/>
            <person name="Roberts A."/>
            <person name="Saif S."/>
            <person name="Shea T."/>
            <person name="Shenoy N."/>
            <person name="Sisk P."/>
            <person name="Stolte C."/>
            <person name="Sykes S."/>
            <person name="White J."/>
            <person name="Yandava C."/>
            <person name="Wortman J."/>
            <person name="Nusbaum C."/>
            <person name="Birren B."/>
        </authorList>
    </citation>
    <scope>NUCLEOTIDE SEQUENCE [LARGE SCALE GENOMIC DNA]</scope>
    <source>
        <strain evidence="1 2">WAL-19142</strain>
    </source>
</reference>
<protein>
    <recommendedName>
        <fullName evidence="3">DUF2000 domain-containing protein</fullName>
    </recommendedName>
</protein>
<evidence type="ECO:0000313" key="1">
    <source>
        <dbReference type="EMBL" id="KMW20890.1"/>
    </source>
</evidence>
<accession>A0A0J9EY56</accession>
<gene>
    <name evidence="1" type="ORF">HMPREF9470_01949</name>
</gene>
<dbReference type="OrthoDB" id="1045582at2"/>
<dbReference type="PIRSF" id="PIRSF033736">
    <property type="entry name" value="UCP033763"/>
    <property type="match status" value="1"/>
</dbReference>
<comment type="caution">
    <text evidence="1">The sequence shown here is derived from an EMBL/GenBank/DDBJ whole genome shotgun (WGS) entry which is preliminary data.</text>
</comment>
<dbReference type="Proteomes" id="UP000037392">
    <property type="component" value="Unassembled WGS sequence"/>
</dbReference>
<dbReference type="AlphaFoldDB" id="A0A0J9EY56"/>
<dbReference type="RefSeq" id="WP_007860938.1">
    <property type="nucleotide sequence ID" value="NZ_KQ235877.1"/>
</dbReference>
<dbReference type="PATRIC" id="fig|742734.4.peg.2091"/>
<dbReference type="InterPro" id="IPR023476">
    <property type="entry name" value="Pep_tRNA_hydro_II_dom_sf"/>
</dbReference>
<dbReference type="EMBL" id="ADLK01000018">
    <property type="protein sequence ID" value="KMW20890.1"/>
    <property type="molecule type" value="Genomic_DNA"/>
</dbReference>
<dbReference type="GeneID" id="93166273"/>
<sequence length="140" mass="15760">MDMQNRKCVMVMDQDLPLGIIANTAGIMGITLGKYMPETVGPDVLDKSGYEHLGIIEFPVPILKADRDRIRTIREQLYEPDFSDLMVVDFSDVAQSCKTYDEFIRKASLAEEKEFQYLGIGICGSKKLVNKLTGNLPLLR</sequence>